<dbReference type="GO" id="GO:0008972">
    <property type="term" value="F:phosphomethylpyrimidine kinase activity"/>
    <property type="evidence" value="ECO:0007669"/>
    <property type="project" value="InterPro"/>
</dbReference>
<evidence type="ECO:0000313" key="4">
    <source>
        <dbReference type="EMBL" id="OEK06016.1"/>
    </source>
</evidence>
<comment type="caution">
    <text evidence="4">The sequence shown here is derived from an EMBL/GenBank/DDBJ whole genome shotgun (WGS) entry which is preliminary data.</text>
</comment>
<dbReference type="EC" id="2.7.1.49" evidence="2"/>
<dbReference type="InterPro" id="IPR004399">
    <property type="entry name" value="HMP/HMP-P_kinase_dom"/>
</dbReference>
<organism evidence="4 5">
    <name type="scientific">Flavivirga aquatica</name>
    <dbReference type="NCBI Taxonomy" id="1849968"/>
    <lineage>
        <taxon>Bacteria</taxon>
        <taxon>Pseudomonadati</taxon>
        <taxon>Bacteroidota</taxon>
        <taxon>Flavobacteriia</taxon>
        <taxon>Flavobacteriales</taxon>
        <taxon>Flavobacteriaceae</taxon>
        <taxon>Flavivirga</taxon>
    </lineage>
</organism>
<keyword evidence="5" id="KW-1185">Reference proteome</keyword>
<dbReference type="PANTHER" id="PTHR20858:SF17">
    <property type="entry name" value="HYDROXYMETHYLPYRIMIDINE_PHOSPHOMETHYLPYRIMIDINE KINASE THI20-RELATED"/>
    <property type="match status" value="1"/>
</dbReference>
<dbReference type="PANTHER" id="PTHR20858">
    <property type="entry name" value="PHOSPHOMETHYLPYRIMIDINE KINASE"/>
    <property type="match status" value="1"/>
</dbReference>
<dbReference type="Gene3D" id="3.40.1190.20">
    <property type="match status" value="1"/>
</dbReference>
<dbReference type="SUPFAM" id="SSF53613">
    <property type="entry name" value="Ribokinase-like"/>
    <property type="match status" value="1"/>
</dbReference>
<evidence type="ECO:0000256" key="1">
    <source>
        <dbReference type="ARBA" id="ARBA00004948"/>
    </source>
</evidence>
<dbReference type="Pfam" id="PF08543">
    <property type="entry name" value="Phos_pyr_kin"/>
    <property type="match status" value="1"/>
</dbReference>
<evidence type="ECO:0000313" key="5">
    <source>
        <dbReference type="Proteomes" id="UP000095713"/>
    </source>
</evidence>
<dbReference type="InterPro" id="IPR029056">
    <property type="entry name" value="Ribokinase-like"/>
</dbReference>
<dbReference type="InterPro" id="IPR013749">
    <property type="entry name" value="PM/HMP-P_kinase-1"/>
</dbReference>
<dbReference type="OrthoDB" id="9810880at2"/>
<protein>
    <recommendedName>
        <fullName evidence="2">hydroxymethylpyrimidine kinase</fullName>
        <ecNumber evidence="2">2.7.1.49</ecNumber>
    </recommendedName>
</protein>
<dbReference type="AlphaFoldDB" id="A0A1E5T3T9"/>
<dbReference type="EMBL" id="MDJD01000050">
    <property type="protein sequence ID" value="OEK06016.1"/>
    <property type="molecule type" value="Genomic_DNA"/>
</dbReference>
<reference evidence="4 5" key="1">
    <citation type="submission" date="2016-05" db="EMBL/GenBank/DDBJ databases">
        <title>Draft Genome Sequence of Algibacter sp. Strain SK-16 Isolated from the Surface Water of Aburatsubo Inlet.</title>
        <authorList>
            <person name="Wong S.-K."/>
            <person name="Yoshizawa S."/>
            <person name="Nakajima Y."/>
            <person name="Ogura Y."/>
            <person name="Tetsuya H."/>
            <person name="Hamasaki K."/>
        </authorList>
    </citation>
    <scope>NUCLEOTIDE SEQUENCE [LARGE SCALE GENOMIC DNA]</scope>
    <source>
        <strain evidence="4 5">SK-16</strain>
    </source>
</reference>
<dbReference type="CDD" id="cd01169">
    <property type="entry name" value="HMPP_kinase"/>
    <property type="match status" value="1"/>
</dbReference>
<evidence type="ECO:0000256" key="2">
    <source>
        <dbReference type="ARBA" id="ARBA00012135"/>
    </source>
</evidence>
<feature type="domain" description="Pyridoxamine kinase/Phosphomethylpyrimidine kinase" evidence="3">
    <location>
        <begin position="14"/>
        <end position="240"/>
    </location>
</feature>
<evidence type="ECO:0000259" key="3">
    <source>
        <dbReference type="Pfam" id="PF08543"/>
    </source>
</evidence>
<dbReference type="GO" id="GO:0005829">
    <property type="term" value="C:cytosol"/>
    <property type="evidence" value="ECO:0007669"/>
    <property type="project" value="TreeGrafter"/>
</dbReference>
<dbReference type="RefSeq" id="WP_069831106.1">
    <property type="nucleotide sequence ID" value="NZ_MDJD01000050.1"/>
</dbReference>
<gene>
    <name evidence="4" type="ORF">A8C32_19505</name>
</gene>
<name>A0A1E5T3T9_9FLAO</name>
<dbReference type="STRING" id="1849968.A8C32_19505"/>
<comment type="pathway">
    <text evidence="1">Cofactor biosynthesis; thiamine diphosphate biosynthesis.</text>
</comment>
<dbReference type="Proteomes" id="UP000095713">
    <property type="component" value="Unassembled WGS sequence"/>
</dbReference>
<dbReference type="GO" id="GO:0008902">
    <property type="term" value="F:hydroxymethylpyrimidine kinase activity"/>
    <property type="evidence" value="ECO:0007669"/>
    <property type="project" value="UniProtKB-EC"/>
</dbReference>
<proteinExistence type="predicted"/>
<dbReference type="GO" id="GO:0009228">
    <property type="term" value="P:thiamine biosynthetic process"/>
    <property type="evidence" value="ECO:0007669"/>
    <property type="project" value="InterPro"/>
</dbReference>
<keyword evidence="4" id="KW-0808">Transferase</keyword>
<accession>A0A1E5T3T9</accession>
<sequence>MEAHKYILSIAGFDPSSGAGLTSDIKTFQAHGLYGLSVCTSVTNQNDISFKDAQWVEKEFIIKQIKTLFERFTIPVAKIGIVENWQVVYDVLSLLKTLNPDIKIVLDPILQASAGFSFHSQESLSYFEKALKLCDIITPNYDEIKALFPKKNIEETVEYISEKTDIYLKGGHRQDKKGWDELYHSGIVQVNIEPEAKTIYQKHGSGCVLSSAIASNLALEIPLEDACKNAKYYTERFLNSHNSLLGIHSTGIK</sequence>
<keyword evidence="4" id="KW-0418">Kinase</keyword>